<evidence type="ECO:0000313" key="3">
    <source>
        <dbReference type="Proteomes" id="UP001176961"/>
    </source>
</evidence>
<gene>
    <name evidence="2" type="ORF">CYNAS_LOCUS21731</name>
</gene>
<accession>A0AA36HFP4</accession>
<keyword evidence="3" id="KW-1185">Reference proteome</keyword>
<protein>
    <submittedName>
        <fullName evidence="2">Uncharacterized protein</fullName>
    </submittedName>
</protein>
<reference evidence="2" key="1">
    <citation type="submission" date="2023-07" db="EMBL/GenBank/DDBJ databases">
        <authorList>
            <consortium name="CYATHOMIX"/>
        </authorList>
    </citation>
    <scope>NUCLEOTIDE SEQUENCE</scope>
    <source>
        <strain evidence="2">N/A</strain>
    </source>
</reference>
<dbReference type="Proteomes" id="UP001176961">
    <property type="component" value="Unassembled WGS sequence"/>
</dbReference>
<dbReference type="AlphaFoldDB" id="A0AA36HFP4"/>
<dbReference type="EMBL" id="CATQJL010000326">
    <property type="protein sequence ID" value="CAJ0609748.1"/>
    <property type="molecule type" value="Genomic_DNA"/>
</dbReference>
<feature type="signal peptide" evidence="1">
    <location>
        <begin position="1"/>
        <end position="17"/>
    </location>
</feature>
<evidence type="ECO:0000313" key="2">
    <source>
        <dbReference type="EMBL" id="CAJ0609748.1"/>
    </source>
</evidence>
<organism evidence="2 3">
    <name type="scientific">Cylicocyclus nassatus</name>
    <name type="common">Nematode worm</name>
    <dbReference type="NCBI Taxonomy" id="53992"/>
    <lineage>
        <taxon>Eukaryota</taxon>
        <taxon>Metazoa</taxon>
        <taxon>Ecdysozoa</taxon>
        <taxon>Nematoda</taxon>
        <taxon>Chromadorea</taxon>
        <taxon>Rhabditida</taxon>
        <taxon>Rhabditina</taxon>
        <taxon>Rhabditomorpha</taxon>
        <taxon>Strongyloidea</taxon>
        <taxon>Strongylidae</taxon>
        <taxon>Cylicocyclus</taxon>
    </lineage>
</organism>
<sequence length="96" mass="10719">MRSILFVLLSLIPIAFALDCRKFSFAPACRGIMLKRSDAPEQEQSSEIYQLTQNLETLTSLLRQAEADGIKELGGKLTYETTLHHAPASHSIMILK</sequence>
<proteinExistence type="predicted"/>
<name>A0AA36HFP4_CYLNA</name>
<evidence type="ECO:0000256" key="1">
    <source>
        <dbReference type="SAM" id="SignalP"/>
    </source>
</evidence>
<feature type="chain" id="PRO_5041347308" evidence="1">
    <location>
        <begin position="18"/>
        <end position="96"/>
    </location>
</feature>
<comment type="caution">
    <text evidence="2">The sequence shown here is derived from an EMBL/GenBank/DDBJ whole genome shotgun (WGS) entry which is preliminary data.</text>
</comment>
<keyword evidence="1" id="KW-0732">Signal</keyword>